<dbReference type="SUPFAM" id="SSF56104">
    <property type="entry name" value="SAICAR synthase-like"/>
    <property type="match status" value="1"/>
</dbReference>
<sequence>MEKTELLYSGKAKDMYLTDVPGVLWAAYKDQATALNGKQKVQIEGKGTLNRQISGLLFEAVEAAGIPTHFIKNWDDQTMIVRQCTMVPLEVVVRNYASGSFERKFHTAPLLPLAPAVHEFYYKSDALDDPFINDEQITALGFADASTLAATHQLADRVNAVLTALFASVGIKLVDFKLEFGRLPNGRLVLADELSPDNMRLIDEQSGRSLDKDIFRHHEGPLTPAYQVVLDRLKGAAHV</sequence>
<dbReference type="InterPro" id="IPR033934">
    <property type="entry name" value="SAICAR_synt_PurC"/>
</dbReference>
<evidence type="ECO:0000256" key="6">
    <source>
        <dbReference type="ARBA" id="ARBA00022741"/>
    </source>
</evidence>
<evidence type="ECO:0000313" key="14">
    <source>
        <dbReference type="Proteomes" id="UP001597249"/>
    </source>
</evidence>
<keyword evidence="8 11" id="KW-0067">ATP-binding</keyword>
<comment type="caution">
    <text evidence="13">The sequence shown here is derived from an EMBL/GenBank/DDBJ whole genome shotgun (WGS) entry which is preliminary data.</text>
</comment>
<evidence type="ECO:0000256" key="5">
    <source>
        <dbReference type="ARBA" id="ARBA00022598"/>
    </source>
</evidence>
<organism evidence="13 14">
    <name type="scientific">Lacticaseibacillus jixianensis</name>
    <dbReference type="NCBI Taxonomy" id="2486012"/>
    <lineage>
        <taxon>Bacteria</taxon>
        <taxon>Bacillati</taxon>
        <taxon>Bacillota</taxon>
        <taxon>Bacilli</taxon>
        <taxon>Lactobacillales</taxon>
        <taxon>Lactobacillaceae</taxon>
        <taxon>Lacticaseibacillus</taxon>
    </lineage>
</organism>
<keyword evidence="6 11" id="KW-0547">Nucleotide-binding</keyword>
<keyword evidence="14" id="KW-1185">Reference proteome</keyword>
<comment type="similarity">
    <text evidence="2 11">Belongs to the SAICAR synthetase family.</text>
</comment>
<feature type="domain" description="SAICAR synthetase/ADE2 N-terminal" evidence="12">
    <location>
        <begin position="6"/>
        <end position="232"/>
    </location>
</feature>
<protein>
    <recommendedName>
        <fullName evidence="4 11">Phosphoribosylaminoimidazole-succinocarboxamide synthase</fullName>
        <ecNumber evidence="3 11">6.3.2.6</ecNumber>
    </recommendedName>
    <alternativeName>
        <fullName evidence="9 11">SAICAR synthetase</fullName>
    </alternativeName>
</protein>
<dbReference type="GO" id="GO:0004639">
    <property type="term" value="F:phosphoribosylaminoimidazolesuccinocarboxamide synthase activity"/>
    <property type="evidence" value="ECO:0007669"/>
    <property type="project" value="UniProtKB-EC"/>
</dbReference>
<evidence type="ECO:0000313" key="13">
    <source>
        <dbReference type="EMBL" id="MFD1393696.1"/>
    </source>
</evidence>
<dbReference type="Gene3D" id="3.30.470.20">
    <property type="entry name" value="ATP-grasp fold, B domain"/>
    <property type="match status" value="1"/>
</dbReference>
<dbReference type="PROSITE" id="PS01058">
    <property type="entry name" value="SAICAR_SYNTHETASE_2"/>
    <property type="match status" value="1"/>
</dbReference>
<keyword evidence="5 11" id="KW-0436">Ligase</keyword>
<evidence type="ECO:0000256" key="11">
    <source>
        <dbReference type="HAMAP-Rule" id="MF_00137"/>
    </source>
</evidence>
<evidence type="ECO:0000256" key="3">
    <source>
        <dbReference type="ARBA" id="ARBA00012217"/>
    </source>
</evidence>
<dbReference type="InterPro" id="IPR001636">
    <property type="entry name" value="SAICAR_synth"/>
</dbReference>
<evidence type="ECO:0000256" key="9">
    <source>
        <dbReference type="ARBA" id="ARBA00030409"/>
    </source>
</evidence>
<dbReference type="InterPro" id="IPR050089">
    <property type="entry name" value="SAICAR_synthetase"/>
</dbReference>
<dbReference type="Proteomes" id="UP001597249">
    <property type="component" value="Unassembled WGS sequence"/>
</dbReference>
<evidence type="ECO:0000256" key="1">
    <source>
        <dbReference type="ARBA" id="ARBA00004672"/>
    </source>
</evidence>
<proteinExistence type="inferred from homology"/>
<dbReference type="Gene3D" id="3.30.200.20">
    <property type="entry name" value="Phosphorylase Kinase, domain 1"/>
    <property type="match status" value="1"/>
</dbReference>
<evidence type="ECO:0000259" key="12">
    <source>
        <dbReference type="Pfam" id="PF01259"/>
    </source>
</evidence>
<comment type="catalytic activity">
    <reaction evidence="10 11">
        <text>5-amino-1-(5-phospho-D-ribosyl)imidazole-4-carboxylate + L-aspartate + ATP = (2S)-2-[5-amino-1-(5-phospho-beta-D-ribosyl)imidazole-4-carboxamido]succinate + ADP + phosphate + 2 H(+)</text>
        <dbReference type="Rhea" id="RHEA:22628"/>
        <dbReference type="ChEBI" id="CHEBI:15378"/>
        <dbReference type="ChEBI" id="CHEBI:29991"/>
        <dbReference type="ChEBI" id="CHEBI:30616"/>
        <dbReference type="ChEBI" id="CHEBI:43474"/>
        <dbReference type="ChEBI" id="CHEBI:58443"/>
        <dbReference type="ChEBI" id="CHEBI:77657"/>
        <dbReference type="ChEBI" id="CHEBI:456216"/>
        <dbReference type="EC" id="6.3.2.6"/>
    </reaction>
</comment>
<dbReference type="PANTHER" id="PTHR43599:SF3">
    <property type="entry name" value="SI:DKEY-6E2.2"/>
    <property type="match status" value="1"/>
</dbReference>
<accession>A0ABW4B9S8</accession>
<comment type="pathway">
    <text evidence="1 11">Purine metabolism; IMP biosynthesis via de novo pathway; 5-amino-1-(5-phospho-D-ribosyl)imidazole-4-carboxamide from 5-amino-1-(5-phospho-D-ribosyl)imidazole-4-carboxylate: step 1/2.</text>
</comment>
<evidence type="ECO:0000256" key="8">
    <source>
        <dbReference type="ARBA" id="ARBA00022840"/>
    </source>
</evidence>
<dbReference type="PANTHER" id="PTHR43599">
    <property type="entry name" value="MULTIFUNCTIONAL PROTEIN ADE2"/>
    <property type="match status" value="1"/>
</dbReference>
<dbReference type="CDD" id="cd01415">
    <property type="entry name" value="SAICAR_synt_PurC"/>
    <property type="match status" value="1"/>
</dbReference>
<dbReference type="PROSITE" id="PS01057">
    <property type="entry name" value="SAICAR_SYNTHETASE_1"/>
    <property type="match status" value="1"/>
</dbReference>
<evidence type="ECO:0000256" key="7">
    <source>
        <dbReference type="ARBA" id="ARBA00022755"/>
    </source>
</evidence>
<dbReference type="HAMAP" id="MF_00137">
    <property type="entry name" value="SAICAR_synth"/>
    <property type="match status" value="1"/>
</dbReference>
<dbReference type="EC" id="6.3.2.6" evidence="3 11"/>
<dbReference type="InterPro" id="IPR018236">
    <property type="entry name" value="SAICAR_synthetase_CS"/>
</dbReference>
<name>A0ABW4B9S8_9LACO</name>
<dbReference type="EMBL" id="JBHTMO010000028">
    <property type="protein sequence ID" value="MFD1393696.1"/>
    <property type="molecule type" value="Genomic_DNA"/>
</dbReference>
<dbReference type="Pfam" id="PF01259">
    <property type="entry name" value="SAICAR_synt"/>
    <property type="match status" value="1"/>
</dbReference>
<evidence type="ECO:0000256" key="10">
    <source>
        <dbReference type="ARBA" id="ARBA00048475"/>
    </source>
</evidence>
<dbReference type="NCBIfam" id="TIGR00081">
    <property type="entry name" value="purC"/>
    <property type="match status" value="1"/>
</dbReference>
<dbReference type="RefSeq" id="WP_125585835.1">
    <property type="nucleotide sequence ID" value="NZ_JBHTMO010000028.1"/>
</dbReference>
<evidence type="ECO:0000256" key="4">
    <source>
        <dbReference type="ARBA" id="ARBA00016460"/>
    </source>
</evidence>
<evidence type="ECO:0000256" key="2">
    <source>
        <dbReference type="ARBA" id="ARBA00010190"/>
    </source>
</evidence>
<gene>
    <name evidence="11 13" type="primary">purC</name>
    <name evidence="13" type="ORF">ACFQ3L_08980</name>
</gene>
<reference evidence="14" key="1">
    <citation type="journal article" date="2019" name="Int. J. Syst. Evol. Microbiol.">
        <title>The Global Catalogue of Microorganisms (GCM) 10K type strain sequencing project: providing services to taxonomists for standard genome sequencing and annotation.</title>
        <authorList>
            <consortium name="The Broad Institute Genomics Platform"/>
            <consortium name="The Broad Institute Genome Sequencing Center for Infectious Disease"/>
            <person name="Wu L."/>
            <person name="Ma J."/>
        </authorList>
    </citation>
    <scope>NUCLEOTIDE SEQUENCE [LARGE SCALE GENOMIC DNA]</scope>
    <source>
        <strain evidence="14">CCM 8911</strain>
    </source>
</reference>
<keyword evidence="7 11" id="KW-0658">Purine biosynthesis</keyword>
<dbReference type="InterPro" id="IPR028923">
    <property type="entry name" value="SAICAR_synt/ADE2_N"/>
</dbReference>